<protein>
    <submittedName>
        <fullName evidence="8">A7a00d74-23ed-40b3-b396-66e89ef3a581</fullName>
    </submittedName>
</protein>
<dbReference type="Proteomes" id="UP000289323">
    <property type="component" value="Unassembled WGS sequence"/>
</dbReference>
<feature type="compositionally biased region" description="Basic and acidic residues" evidence="6">
    <location>
        <begin position="956"/>
        <end position="965"/>
    </location>
</feature>
<feature type="region of interest" description="Disordered" evidence="6">
    <location>
        <begin position="617"/>
        <end position="702"/>
    </location>
</feature>
<feature type="compositionally biased region" description="Polar residues" evidence="6">
    <location>
        <begin position="682"/>
        <end position="693"/>
    </location>
</feature>
<feature type="compositionally biased region" description="Polar residues" evidence="6">
    <location>
        <begin position="183"/>
        <end position="194"/>
    </location>
</feature>
<feature type="compositionally biased region" description="Polar residues" evidence="6">
    <location>
        <begin position="17"/>
        <end position="39"/>
    </location>
</feature>
<evidence type="ECO:0000259" key="7">
    <source>
        <dbReference type="PROSITE" id="PS50600"/>
    </source>
</evidence>
<feature type="compositionally biased region" description="Polar residues" evidence="6">
    <location>
        <begin position="993"/>
        <end position="1003"/>
    </location>
</feature>
<dbReference type="PANTHER" id="PTHR46896">
    <property type="entry name" value="SENTRIN-SPECIFIC PROTEASE"/>
    <property type="match status" value="1"/>
</dbReference>
<evidence type="ECO:0000256" key="1">
    <source>
        <dbReference type="ARBA" id="ARBA00005234"/>
    </source>
</evidence>
<sequence length="1065" mass="117389">MPPPFPRKPFAPRTHLDTLNSGPSSSPAVQQTGTTDAPTQPSPPKRQKLYTSARLIVPDEEIIDIDQDVTSRTERHESQSSLVHSGSPGVSEFQTVEALSQSNPGRSNRRSRRSQAGRPANMTELTRQAGRFDTPELIESFDELAPAQKPAPGRQRTARLVSAAGTRPSTLVRDPADEFILGKSTQTGKQSHGLTQGKKRPRCEIADDRDELGEESNSKGASQASTRPSNEDSPRHGAPSLSRRGDINATRWENKQGTRAAAMGVRVEAAVCQPNLRYAASEGQGSCFLRQAEGAELLAFTEDGKLAEPHRWLKITGKAKTLTYHPQSNYIKVTQSMDQASSTPIGGLMILQLSSNADASWVAGRAGKSLGIQVLQERESRKLGVMFEKANQDVARARMASSGTKLSDDAPDPAPQTIEKFETANIVRSNSRPLIRHQMQASAKDQNSSSSRVEPMDARISSGSHSLRTRQIAGSVQRAMTPLEPVIRRWSQENPQWSENWKIPLVFNRTTVNKEDIPRLDEGECLNDNLIGFGLRYLFDKFGSRHQDLNKRVYLHNSFFYEKLKAGRGAINYDGVKSWTAKVDLLSYDYIVVPVNEHFHWWVAIICNPGKLDPDWRGTSDKTEGGASSGIASRADRESSDEEMTDGFEKRPTDAPSEAAPTEEPILVTSDIVDLDSRDMNSGKNSSSNAGENQTRKPKAGTRTYRLEDPRIITLDSLGSSHPQAIAHLKKYLLAEFEHKRNKVISNTPPQLGMRANNIPEQNNFCDCGVYLLGYIQEFVKDPDRFIQTLLQKERPDWEFSPSALRALWRDTILFDQKMYQKEQLKEKRKRREASAAKSTPKGSAEPSSNPSREASEIANSSTSMQTARDDSPERPASTTTAAACGTEIEPAPRDQRDTVSAHSPSTASAPIRVSPKQSPRQDGCVDDVVPNPPKEDIAILPSIESPEVEAVPRSSPERRDDPHFIEQLSSSSSAESDEDGDHIAEVDAKSFYKSTPARSTNQGRKRTTLSSPAVGRQQPRGQLVKTRAAHTGSLFVLDGTRKLSSSPVVAKAELVRHSDHIDLT</sequence>
<organism evidence="8 9">
    <name type="scientific">Thermothielavioides terrestris</name>
    <dbReference type="NCBI Taxonomy" id="2587410"/>
    <lineage>
        <taxon>Eukaryota</taxon>
        <taxon>Fungi</taxon>
        <taxon>Dikarya</taxon>
        <taxon>Ascomycota</taxon>
        <taxon>Pezizomycotina</taxon>
        <taxon>Sordariomycetes</taxon>
        <taxon>Sordariomycetidae</taxon>
        <taxon>Sordariales</taxon>
        <taxon>Chaetomiaceae</taxon>
        <taxon>Thermothielavioides</taxon>
    </lineage>
</organism>
<dbReference type="Gene3D" id="3.40.395.10">
    <property type="entry name" value="Adenoviral Proteinase, Chain A"/>
    <property type="match status" value="1"/>
</dbReference>
<keyword evidence="2" id="KW-0597">Phosphoprotein</keyword>
<keyword evidence="4" id="KW-0833">Ubl conjugation pathway</keyword>
<evidence type="ECO:0000313" key="9">
    <source>
        <dbReference type="Proteomes" id="UP000289323"/>
    </source>
</evidence>
<dbReference type="Pfam" id="PF02902">
    <property type="entry name" value="Peptidase_C48"/>
    <property type="match status" value="1"/>
</dbReference>
<feature type="compositionally biased region" description="Polar residues" evidence="6">
    <location>
        <begin position="439"/>
        <end position="452"/>
    </location>
</feature>
<dbReference type="SUPFAM" id="SSF54001">
    <property type="entry name" value="Cysteine proteinases"/>
    <property type="match status" value="1"/>
</dbReference>
<comment type="similarity">
    <text evidence="1">Belongs to the peptidase C48 family.</text>
</comment>
<keyword evidence="3" id="KW-0645">Protease</keyword>
<evidence type="ECO:0000256" key="6">
    <source>
        <dbReference type="SAM" id="MobiDB-lite"/>
    </source>
</evidence>
<feature type="domain" description="Ubiquitin-like protease family profile" evidence="7">
    <location>
        <begin position="510"/>
        <end position="779"/>
    </location>
</feature>
<dbReference type="GO" id="GO:0070139">
    <property type="term" value="F:SUMO-specific endopeptidase activity"/>
    <property type="evidence" value="ECO:0007669"/>
    <property type="project" value="TreeGrafter"/>
</dbReference>
<dbReference type="GO" id="GO:0006508">
    <property type="term" value="P:proteolysis"/>
    <property type="evidence" value="ECO:0007669"/>
    <property type="project" value="UniProtKB-KW"/>
</dbReference>
<dbReference type="InterPro" id="IPR051947">
    <property type="entry name" value="Sentrin-specific_protease"/>
</dbReference>
<dbReference type="GO" id="GO:0005634">
    <property type="term" value="C:nucleus"/>
    <property type="evidence" value="ECO:0007669"/>
    <property type="project" value="TreeGrafter"/>
</dbReference>
<evidence type="ECO:0000256" key="2">
    <source>
        <dbReference type="ARBA" id="ARBA00022553"/>
    </source>
</evidence>
<proteinExistence type="inferred from homology"/>
<reference evidence="8 9" key="1">
    <citation type="submission" date="2018-04" db="EMBL/GenBank/DDBJ databases">
        <authorList>
            <person name="Huttner S."/>
            <person name="Dainat J."/>
        </authorList>
    </citation>
    <scope>NUCLEOTIDE SEQUENCE [LARGE SCALE GENOMIC DNA]</scope>
</reference>
<name>A0A446BGZ1_9PEZI</name>
<dbReference type="InterPro" id="IPR038765">
    <property type="entry name" value="Papain-like_cys_pep_sf"/>
</dbReference>
<dbReference type="GO" id="GO:0005737">
    <property type="term" value="C:cytoplasm"/>
    <property type="evidence" value="ECO:0007669"/>
    <property type="project" value="TreeGrafter"/>
</dbReference>
<feature type="compositionally biased region" description="Polar residues" evidence="6">
    <location>
        <begin position="837"/>
        <end position="867"/>
    </location>
</feature>
<evidence type="ECO:0000256" key="5">
    <source>
        <dbReference type="ARBA" id="ARBA00022801"/>
    </source>
</evidence>
<feature type="compositionally biased region" description="Acidic residues" evidence="6">
    <location>
        <begin position="58"/>
        <end position="67"/>
    </location>
</feature>
<dbReference type="PANTHER" id="PTHR46896:SF3">
    <property type="entry name" value="FI06413P-RELATED"/>
    <property type="match status" value="1"/>
</dbReference>
<dbReference type="GO" id="GO:0016926">
    <property type="term" value="P:protein desumoylation"/>
    <property type="evidence" value="ECO:0007669"/>
    <property type="project" value="TreeGrafter"/>
</dbReference>
<accession>A0A446BGZ1</accession>
<dbReference type="PROSITE" id="PS50600">
    <property type="entry name" value="ULP_PROTEASE"/>
    <property type="match status" value="1"/>
</dbReference>
<feature type="region of interest" description="Disordered" evidence="6">
    <location>
        <begin position="1"/>
        <end position="252"/>
    </location>
</feature>
<feature type="compositionally biased region" description="Basic and acidic residues" evidence="6">
    <location>
        <begin position="69"/>
        <end position="78"/>
    </location>
</feature>
<gene>
    <name evidence="8" type="ORF">TT172_LOCUS4190</name>
</gene>
<evidence type="ECO:0000256" key="4">
    <source>
        <dbReference type="ARBA" id="ARBA00022786"/>
    </source>
</evidence>
<feature type="region of interest" description="Disordered" evidence="6">
    <location>
        <begin position="824"/>
        <end position="1027"/>
    </location>
</feature>
<feature type="compositionally biased region" description="Basic and acidic residues" evidence="6">
    <location>
        <begin position="982"/>
        <end position="991"/>
    </location>
</feature>
<keyword evidence="5" id="KW-0378">Hydrolase</keyword>
<evidence type="ECO:0000313" key="8">
    <source>
        <dbReference type="EMBL" id="SPQ21771.1"/>
    </source>
</evidence>
<feature type="compositionally biased region" description="Basic and acidic residues" evidence="6">
    <location>
        <begin position="891"/>
        <end position="900"/>
    </location>
</feature>
<dbReference type="InterPro" id="IPR057501">
    <property type="entry name" value="DeUb_enz_PH"/>
</dbReference>
<dbReference type="AlphaFoldDB" id="A0A446BGZ1"/>
<feature type="compositionally biased region" description="Polar residues" evidence="6">
    <location>
        <begin position="218"/>
        <end position="228"/>
    </location>
</feature>
<feature type="region of interest" description="Disordered" evidence="6">
    <location>
        <begin position="437"/>
        <end position="469"/>
    </location>
</feature>
<dbReference type="Pfam" id="PF25424">
    <property type="entry name" value="PH_35"/>
    <property type="match status" value="1"/>
</dbReference>
<dbReference type="EMBL" id="OUUZ01000008">
    <property type="protein sequence ID" value="SPQ21771.1"/>
    <property type="molecule type" value="Genomic_DNA"/>
</dbReference>
<evidence type="ECO:0000256" key="3">
    <source>
        <dbReference type="ARBA" id="ARBA00022670"/>
    </source>
</evidence>
<dbReference type="InterPro" id="IPR003653">
    <property type="entry name" value="Peptidase_C48_C"/>
</dbReference>